<dbReference type="Proteomes" id="UP000503483">
    <property type="component" value="Chromosome"/>
</dbReference>
<gene>
    <name evidence="2" type="ORF">AACT_2367</name>
</gene>
<name>A0A6M8EJH7_9BACT</name>
<dbReference type="KEGG" id="paco:AACT_2367"/>
<dbReference type="RefSeq" id="WP_172127205.1">
    <property type="nucleotide sequence ID" value="NZ_CP042652.1"/>
</dbReference>
<keyword evidence="3" id="KW-1185">Reference proteome</keyword>
<sequence length="342" mass="40215">MKSVVLLNDTSFENHHGCNIVIENIKRNLEKRDIKLLATNPIGKDWKSNKTFLNSLNQSDGVIINAEGTIHDDSDYAYSLLEIVDYTNKPCFLINMTYQNNSEKFSKLVSKFEKIYVRETFSKKELEKNNIDSVVVPDMTFYTLKKNYQQLNEKKIYITDSHDIKKSEELYRIAENNEIVFIPIIAPFKKYSNLNGFLKKLKFNFFNYYGSFIEKFMSLKYKYKRFILVNNEDDLLKNIRNSNFLISARFHAICLSLHFQVPFIALSSNTFKIESLLSDIGLDKIRIIDIKKLNDIERVKNDYNSFSKEELNKIDDYIITANQQIEFMFDEINLILGKYDAK</sequence>
<dbReference type="PANTHER" id="PTHR36836">
    <property type="entry name" value="COLANIC ACID BIOSYNTHESIS PROTEIN WCAK"/>
    <property type="match status" value="1"/>
</dbReference>
<reference evidence="2 3" key="1">
    <citation type="submission" date="2019-08" db="EMBL/GenBank/DDBJ databases">
        <title>Complete genome sequence of Arcobacter acticola.</title>
        <authorList>
            <person name="Miller W."/>
        </authorList>
    </citation>
    <scope>NUCLEOTIDE SEQUENCE [LARGE SCALE GENOMIC DNA]</scope>
    <source>
        <strain evidence="2 3">KCTC 52212</strain>
    </source>
</reference>
<dbReference type="Pfam" id="PF04230">
    <property type="entry name" value="PS_pyruv_trans"/>
    <property type="match status" value="1"/>
</dbReference>
<dbReference type="AlphaFoldDB" id="A0A6M8EJH7"/>
<accession>A0A6M8EJH7</accession>
<dbReference type="GO" id="GO:0016740">
    <property type="term" value="F:transferase activity"/>
    <property type="evidence" value="ECO:0007669"/>
    <property type="project" value="UniProtKB-KW"/>
</dbReference>
<evidence type="ECO:0000313" key="3">
    <source>
        <dbReference type="Proteomes" id="UP000503483"/>
    </source>
</evidence>
<dbReference type="PANTHER" id="PTHR36836:SF1">
    <property type="entry name" value="COLANIC ACID BIOSYNTHESIS PROTEIN WCAK"/>
    <property type="match status" value="1"/>
</dbReference>
<evidence type="ECO:0000313" key="2">
    <source>
        <dbReference type="EMBL" id="QKE29476.1"/>
    </source>
</evidence>
<evidence type="ECO:0000259" key="1">
    <source>
        <dbReference type="Pfam" id="PF04230"/>
    </source>
</evidence>
<dbReference type="EMBL" id="CP042652">
    <property type="protein sequence ID" value="QKE29476.1"/>
    <property type="molecule type" value="Genomic_DNA"/>
</dbReference>
<keyword evidence="2" id="KW-0808">Transferase</keyword>
<feature type="domain" description="Polysaccharide pyruvyl transferase" evidence="1">
    <location>
        <begin position="28"/>
        <end position="268"/>
    </location>
</feature>
<proteinExistence type="predicted"/>
<dbReference type="InterPro" id="IPR007345">
    <property type="entry name" value="Polysacch_pyruvyl_Trfase"/>
</dbReference>
<protein>
    <submittedName>
        <fullName evidence="2">Polysaccharide pyruvyl transferase</fullName>
    </submittedName>
</protein>
<organism evidence="2 3">
    <name type="scientific">Arcobacter acticola</name>
    <dbReference type="NCBI Taxonomy" id="1849015"/>
    <lineage>
        <taxon>Bacteria</taxon>
        <taxon>Pseudomonadati</taxon>
        <taxon>Campylobacterota</taxon>
        <taxon>Epsilonproteobacteria</taxon>
        <taxon>Campylobacterales</taxon>
        <taxon>Arcobacteraceae</taxon>
        <taxon>Arcobacter</taxon>
    </lineage>
</organism>